<proteinExistence type="predicted"/>
<dbReference type="GO" id="GO:0005886">
    <property type="term" value="C:plasma membrane"/>
    <property type="evidence" value="ECO:0007669"/>
    <property type="project" value="UniProtKB-SubCell"/>
</dbReference>
<dbReference type="InterPro" id="IPR032816">
    <property type="entry name" value="VTT_dom"/>
</dbReference>
<dbReference type="InterPro" id="IPR015414">
    <property type="entry name" value="TMEM64"/>
</dbReference>
<keyword evidence="5 6" id="KW-0472">Membrane</keyword>
<feature type="transmembrane region" description="Helical" evidence="6">
    <location>
        <begin position="6"/>
        <end position="21"/>
    </location>
</feature>
<evidence type="ECO:0000256" key="2">
    <source>
        <dbReference type="ARBA" id="ARBA00022475"/>
    </source>
</evidence>
<dbReference type="EMBL" id="UOFS01000046">
    <property type="protein sequence ID" value="VAX01001.1"/>
    <property type="molecule type" value="Genomic_DNA"/>
</dbReference>
<comment type="subcellular location">
    <subcellularLocation>
        <location evidence="1">Cell membrane</location>
        <topology evidence="1">Multi-pass membrane protein</topology>
    </subcellularLocation>
</comment>
<evidence type="ECO:0000256" key="3">
    <source>
        <dbReference type="ARBA" id="ARBA00022692"/>
    </source>
</evidence>
<evidence type="ECO:0000256" key="6">
    <source>
        <dbReference type="SAM" id="Phobius"/>
    </source>
</evidence>
<dbReference type="PANTHER" id="PTHR12677:SF59">
    <property type="entry name" value="GOLGI APPARATUS MEMBRANE PROTEIN TVP38-RELATED"/>
    <property type="match status" value="1"/>
</dbReference>
<keyword evidence="2" id="KW-1003">Cell membrane</keyword>
<protein>
    <recommendedName>
        <fullName evidence="7">VTT domain-containing protein</fullName>
    </recommendedName>
</protein>
<feature type="transmembrane region" description="Helical" evidence="6">
    <location>
        <begin position="190"/>
        <end position="213"/>
    </location>
</feature>
<evidence type="ECO:0000259" key="7">
    <source>
        <dbReference type="Pfam" id="PF09335"/>
    </source>
</evidence>
<evidence type="ECO:0000256" key="1">
    <source>
        <dbReference type="ARBA" id="ARBA00004651"/>
    </source>
</evidence>
<feature type="transmembrane region" description="Helical" evidence="6">
    <location>
        <begin position="118"/>
        <end position="136"/>
    </location>
</feature>
<sequence>MGFYSFLILSFGILILIFLYLKTKNKTIKNNLLFLLLLIGYLTLFFLFHHQIEKTCEILINDNPNEILNIIRSWGLAAPVISVLLMVLQAVIAPLPAYLITAANGIIFGFLWGIVISLIGAMLGALVSFSITRWFYNNYAKNKLKESKTQAYIEKISSKHGFKVILIARLIPLISFDLISYAAGASSIKISHFLLATFIGMLPATILYTAIANKVAAIEQYSSQFVIYSTLLAFILIIAWLIKNSLSKNAD</sequence>
<feature type="transmembrane region" description="Helical" evidence="6">
    <location>
        <begin position="225"/>
        <end position="242"/>
    </location>
</feature>
<dbReference type="Pfam" id="PF09335">
    <property type="entry name" value="VTT_dom"/>
    <property type="match status" value="1"/>
</dbReference>
<organism evidence="8">
    <name type="scientific">hydrothermal vent metagenome</name>
    <dbReference type="NCBI Taxonomy" id="652676"/>
    <lineage>
        <taxon>unclassified sequences</taxon>
        <taxon>metagenomes</taxon>
        <taxon>ecological metagenomes</taxon>
    </lineage>
</organism>
<keyword evidence="3 6" id="KW-0812">Transmembrane</keyword>
<accession>A0A3B1AH57</accession>
<name>A0A3B1AH57_9ZZZZ</name>
<dbReference type="AlphaFoldDB" id="A0A3B1AH57"/>
<evidence type="ECO:0000256" key="5">
    <source>
        <dbReference type="ARBA" id="ARBA00023136"/>
    </source>
</evidence>
<dbReference type="PANTHER" id="PTHR12677">
    <property type="entry name" value="GOLGI APPARATUS MEMBRANE PROTEIN TVP38-RELATED"/>
    <property type="match status" value="1"/>
</dbReference>
<gene>
    <name evidence="8" type="ORF">MNBD_GAMMA22-997</name>
</gene>
<keyword evidence="4 6" id="KW-1133">Transmembrane helix</keyword>
<feature type="transmembrane region" description="Helical" evidence="6">
    <location>
        <begin position="33"/>
        <end position="50"/>
    </location>
</feature>
<feature type="transmembrane region" description="Helical" evidence="6">
    <location>
        <begin position="70"/>
        <end position="88"/>
    </location>
</feature>
<feature type="transmembrane region" description="Helical" evidence="6">
    <location>
        <begin position="164"/>
        <end position="184"/>
    </location>
</feature>
<feature type="domain" description="VTT" evidence="7">
    <location>
        <begin position="95"/>
        <end position="211"/>
    </location>
</feature>
<evidence type="ECO:0000256" key="4">
    <source>
        <dbReference type="ARBA" id="ARBA00022989"/>
    </source>
</evidence>
<evidence type="ECO:0000313" key="8">
    <source>
        <dbReference type="EMBL" id="VAX01001.1"/>
    </source>
</evidence>
<reference evidence="8" key="1">
    <citation type="submission" date="2018-06" db="EMBL/GenBank/DDBJ databases">
        <authorList>
            <person name="Zhirakovskaya E."/>
        </authorList>
    </citation>
    <scope>NUCLEOTIDE SEQUENCE</scope>
</reference>